<keyword evidence="2 5" id="KW-0812">Transmembrane</keyword>
<evidence type="ECO:0000256" key="4">
    <source>
        <dbReference type="ARBA" id="ARBA00023136"/>
    </source>
</evidence>
<dbReference type="Proteomes" id="UP000325385">
    <property type="component" value="Chromosome"/>
</dbReference>
<dbReference type="InterPro" id="IPR051598">
    <property type="entry name" value="TSUP/Inactive_protease-like"/>
</dbReference>
<feature type="transmembrane region" description="Helical" evidence="5">
    <location>
        <begin position="241"/>
        <end position="263"/>
    </location>
</feature>
<dbReference type="AlphaFoldDB" id="A0A222EVH6"/>
<evidence type="ECO:0000256" key="5">
    <source>
        <dbReference type="RuleBase" id="RU363041"/>
    </source>
</evidence>
<feature type="transmembrane region" description="Helical" evidence="5">
    <location>
        <begin position="147"/>
        <end position="170"/>
    </location>
</feature>
<keyword evidence="5" id="KW-1003">Cell membrane</keyword>
<comment type="subcellular location">
    <subcellularLocation>
        <location evidence="5">Cell membrane</location>
        <topology evidence="5">Multi-pass membrane protein</topology>
    </subcellularLocation>
    <subcellularLocation>
        <location evidence="1">Membrane</location>
        <topology evidence="1">Multi-pass membrane protein</topology>
    </subcellularLocation>
</comment>
<evidence type="ECO:0000256" key="1">
    <source>
        <dbReference type="ARBA" id="ARBA00004141"/>
    </source>
</evidence>
<evidence type="ECO:0000313" key="7">
    <source>
        <dbReference type="Proteomes" id="UP000325385"/>
    </source>
</evidence>
<protein>
    <recommendedName>
        <fullName evidence="5">Probable membrane transporter protein</fullName>
    </recommendedName>
</protein>
<feature type="transmembrane region" description="Helical" evidence="5">
    <location>
        <begin position="26"/>
        <end position="42"/>
    </location>
</feature>
<sequence length="267" mass="26637">MMDIGVIVALLSLTSGLLVGFSLGLLGGGGSILAVPLLVYVVGVHDTHVAIATSAAAVAASALANLLFHARGGNVKWRCAGLFAAFGVVGAAAGSSLGKITSGDLLLGLFGLVMIVVGLSMLREKSGGSDPDVQLTRATALRLTPRLAFGGLLVGGLSGFFGIGGGFLVVPGLVAATAMPILNAIGSSLVSVAAFGTTTAANYALDGLVDWEIAAFFIGGGGIGGWLGTRASNLLAKRKRALNFIFAAVIILVGIFISGQWAITAIT</sequence>
<dbReference type="PANTHER" id="PTHR43701">
    <property type="entry name" value="MEMBRANE TRANSPORTER PROTEIN MJ0441-RELATED"/>
    <property type="match status" value="1"/>
</dbReference>
<feature type="transmembrane region" description="Helical" evidence="5">
    <location>
        <begin position="49"/>
        <end position="68"/>
    </location>
</feature>
<proteinExistence type="inferred from homology"/>
<dbReference type="GeneID" id="69697428"/>
<comment type="similarity">
    <text evidence="5">Belongs to the 4-toluene sulfonate uptake permease (TSUP) (TC 2.A.102) family.</text>
</comment>
<dbReference type="RefSeq" id="WP_010412736.1">
    <property type="nucleotide sequence ID" value="NZ_CP022528.1"/>
</dbReference>
<dbReference type="Pfam" id="PF01925">
    <property type="entry name" value="TauE"/>
    <property type="match status" value="1"/>
</dbReference>
<keyword evidence="4 5" id="KW-0472">Membrane</keyword>
<evidence type="ECO:0000313" key="6">
    <source>
        <dbReference type="EMBL" id="QFI63387.1"/>
    </source>
</evidence>
<evidence type="ECO:0000256" key="2">
    <source>
        <dbReference type="ARBA" id="ARBA00022692"/>
    </source>
</evidence>
<gene>
    <name evidence="6" type="ORF">D0Y83_08965</name>
</gene>
<accession>A0A222EVH6</accession>
<feature type="transmembrane region" description="Helical" evidence="5">
    <location>
        <begin position="80"/>
        <end position="98"/>
    </location>
</feature>
<name>A0A222EVH6_9SPHN</name>
<dbReference type="EMBL" id="CP032228">
    <property type="protein sequence ID" value="QFI63387.1"/>
    <property type="molecule type" value="Genomic_DNA"/>
</dbReference>
<keyword evidence="3 5" id="KW-1133">Transmembrane helix</keyword>
<dbReference type="GO" id="GO:0005886">
    <property type="term" value="C:plasma membrane"/>
    <property type="evidence" value="ECO:0007669"/>
    <property type="project" value="UniProtKB-SubCell"/>
</dbReference>
<evidence type="ECO:0000256" key="3">
    <source>
        <dbReference type="ARBA" id="ARBA00022989"/>
    </source>
</evidence>
<feature type="transmembrane region" description="Helical" evidence="5">
    <location>
        <begin position="182"/>
        <end position="205"/>
    </location>
</feature>
<reference evidence="7" key="1">
    <citation type="submission" date="2018-09" db="EMBL/GenBank/DDBJ databases">
        <title>Nocardia yunnanensis sp. nov., an actinomycete isolated from a soil sample.</title>
        <authorList>
            <person name="Zhang J."/>
        </authorList>
    </citation>
    <scope>NUCLEOTIDE SEQUENCE [LARGE SCALE GENOMIC DNA]</scope>
    <source>
        <strain evidence="7">21-3</strain>
    </source>
</reference>
<feature type="transmembrane region" description="Helical" evidence="5">
    <location>
        <begin position="105"/>
        <end position="122"/>
    </location>
</feature>
<organism evidence="6 7">
    <name type="scientific">Qipengyuania flava</name>
    <dbReference type="NCBI Taxonomy" id="192812"/>
    <lineage>
        <taxon>Bacteria</taxon>
        <taxon>Pseudomonadati</taxon>
        <taxon>Pseudomonadota</taxon>
        <taxon>Alphaproteobacteria</taxon>
        <taxon>Sphingomonadales</taxon>
        <taxon>Erythrobacteraceae</taxon>
        <taxon>Qipengyuania</taxon>
    </lineage>
</organism>
<feature type="transmembrane region" description="Helical" evidence="5">
    <location>
        <begin position="211"/>
        <end position="229"/>
    </location>
</feature>
<dbReference type="PANTHER" id="PTHR43701:SF2">
    <property type="entry name" value="MEMBRANE TRANSPORTER PROTEIN YJNA-RELATED"/>
    <property type="match status" value="1"/>
</dbReference>
<dbReference type="InterPro" id="IPR002781">
    <property type="entry name" value="TM_pro_TauE-like"/>
</dbReference>